<dbReference type="EMBL" id="LR787053">
    <property type="protein sequence ID" value="CAB3262915.1"/>
    <property type="molecule type" value="mRNA"/>
</dbReference>
<feature type="domain" description="Coiled-coil protein 142 C-terminal" evidence="2">
    <location>
        <begin position="648"/>
        <end position="951"/>
    </location>
</feature>
<dbReference type="PANTHER" id="PTHR21436:SF2">
    <property type="entry name" value="COILED-COIL DOMAIN-CONTAINING PROTEIN 142"/>
    <property type="match status" value="1"/>
</dbReference>
<dbReference type="InterPro" id="IPR055350">
    <property type="entry name" value="CCDC142_C"/>
</dbReference>
<protein>
    <submittedName>
        <fullName evidence="3">Uncharacterized protein LOC100185144</fullName>
    </submittedName>
</protein>
<evidence type="ECO:0000313" key="3">
    <source>
        <dbReference type="EMBL" id="CAB3262915.1"/>
    </source>
</evidence>
<name>A0A6F9DJ28_9ASCI</name>
<sequence length="1047" mass="117173">MTATDMNNIPPLQMSAADPIILGSNRSNHKGSDLYADFQLSEQEFSSCDEMPSPAGKGISCRRGNTKYIMDITEQSRRKKVCQMNEDNNGTHGKLVEPIFTKSQVKCTFRRVGTCFVMVKDSPYQDSNVTGSITTLPGEIETDEPEGFKVANKMGPINKFWNFSHQMGDLEKTEKFMKYARHCLLQIRKFINKLQLAISEEETYLEKVRTAVLSNKQMEMEECSPGFSPLDKLNGKFDFPSLQVKPLPTQVSPPRLGKVYAEFKNHFKVWDDIVQHWHDERMNLSHASFNLLPKFQRKIKFYHKEMLCLTQKLISARLRSLASCAVISTTSKNPDYDWSALLGAGCLKRFCKLIEVFNSALRKFCQHNRIDEQYSHEHRLTPSSFLEDMHLNGKGGQPQVQSTGALFEFTASKILSELSSPAKGAVGSCILRVLSSINRGSHESLGTNAVTNYETAKVDWGMLDDVEIDEDDIITQLMGRDVIHISDTDLSDETLSSVEQIMYAQGSFIVAFMNSLASNTSLMRNKLRSKSPRSATSSQHMTEEAASAISSEDDMSSIASSSFFSQLSGTGPTTSHHKRKTVLWRDSWDQEAVRSLSKSYMAMLVTEGPSCTLQLLLSHYVTVESVNSYAVTMKPRFGWDFGALMLDAFVSNMIELGLMPKDVLRSVQCSTQAFVINRALIHWDKKLCEALAIGRADKCGALPIRGSQPLTKTALTYLQAVHALLAVMKFHDREDVAQKALSRLESTLDSFYSWCYNKIQLYLTSWSLRPLLQVCLSDLGQLTSIGLTCLPLVEKCHNYVESRRTESPATLHHATKHLTNVDNIITNMQSLTGECMRMYSDKCNHLAKKSISATFPPHKLWRQKNLTDHSAPSPYMEESVRAVLVPVSSAVSVLNPRCQLTAVPPAVSALLDVTIRHIVDHKIRFSVQGALQLQRDFEYVTEFVCTSEANLCVGVVRAVPGLKAVKRAMWAVSVLQRTDAPETIASKTGYSARGRRTSRVSAFNAAEDDHHLQDEDSVLEKQLLALRVQGKSAKKWFTLPCADKAAD</sequence>
<feature type="compositionally biased region" description="Low complexity" evidence="1">
    <location>
        <begin position="544"/>
        <end position="553"/>
    </location>
</feature>
<feature type="region of interest" description="Disordered" evidence="1">
    <location>
        <begin position="525"/>
        <end position="553"/>
    </location>
</feature>
<dbReference type="Pfam" id="PF14923">
    <property type="entry name" value="CCDC142"/>
    <property type="match status" value="1"/>
</dbReference>
<dbReference type="PANTHER" id="PTHR21436">
    <property type="entry name" value="COILED-COIL DOMAIN-CONTAINING PROTEIN 142"/>
    <property type="match status" value="1"/>
</dbReference>
<evidence type="ECO:0000256" key="1">
    <source>
        <dbReference type="SAM" id="MobiDB-lite"/>
    </source>
</evidence>
<evidence type="ECO:0000259" key="2">
    <source>
        <dbReference type="Pfam" id="PF14923"/>
    </source>
</evidence>
<dbReference type="InterPro" id="IPR026700">
    <property type="entry name" value="CCDC142"/>
</dbReference>
<accession>A0A6F9DJ28</accession>
<organism evidence="3">
    <name type="scientific">Phallusia mammillata</name>
    <dbReference type="NCBI Taxonomy" id="59560"/>
    <lineage>
        <taxon>Eukaryota</taxon>
        <taxon>Metazoa</taxon>
        <taxon>Chordata</taxon>
        <taxon>Tunicata</taxon>
        <taxon>Ascidiacea</taxon>
        <taxon>Phlebobranchia</taxon>
        <taxon>Ascidiidae</taxon>
        <taxon>Phallusia</taxon>
    </lineage>
</organism>
<gene>
    <name evidence="3" type="primary">LOC100185144</name>
</gene>
<dbReference type="AlphaFoldDB" id="A0A6F9DJ28"/>
<reference evidence="3" key="1">
    <citation type="submission" date="2020-04" db="EMBL/GenBank/DDBJ databases">
        <authorList>
            <person name="Neveu A P."/>
        </authorList>
    </citation>
    <scope>NUCLEOTIDE SEQUENCE</scope>
    <source>
        <tissue evidence="3">Whole embryo</tissue>
    </source>
</reference>
<proteinExistence type="evidence at transcript level"/>